<dbReference type="PANTHER" id="PTHR33420">
    <property type="entry name" value="FIMBRIAL SUBUNIT ELFA-RELATED"/>
    <property type="match status" value="1"/>
</dbReference>
<evidence type="ECO:0000313" key="6">
    <source>
        <dbReference type="EMBL" id="KGG89389.1"/>
    </source>
</evidence>
<dbReference type="Gene3D" id="2.60.40.3310">
    <property type="match status" value="1"/>
</dbReference>
<sequence length="240" mass="26156">MGEWNTYKTPIGGIGIRVKGGINQQQWWPQQKDFGTTTWLNMAAADNFTVELVKIGKITAGGHISGAIGETTFVKYGYVARRIYLQGDGIEVRPRVPSCALQTKTVSVELEGDISELTDKSAGPTKDFNLRLQCSGGDDRTTTRMFIVLSDPMNPSNRSSTLSLSSDSEAKNVGIEILRENGELVRYGPESGGVNQWMVGEFGNVPVDIKLRARYVGTSMSLKPTVGTANAYATFTISYK</sequence>
<feature type="domain" description="MrkD-like receptor binding" evidence="5">
    <location>
        <begin position="5"/>
        <end position="69"/>
    </location>
</feature>
<comment type="similarity">
    <text evidence="2">Belongs to the fimbrial protein family.</text>
</comment>
<evidence type="ECO:0000256" key="2">
    <source>
        <dbReference type="ARBA" id="ARBA00006671"/>
    </source>
</evidence>
<dbReference type="InterPro" id="IPR036937">
    <property type="entry name" value="Adhesion_dom_fimbrial_sf"/>
</dbReference>
<reference evidence="6 7" key="1">
    <citation type="submission" date="2013-09" db="EMBL/GenBank/DDBJ databases">
        <title>High correlation between genotypes and phenotypes of environmental bacteria Comamonas testosteroni strains.</title>
        <authorList>
            <person name="Liu L."/>
            <person name="Zhu W."/>
            <person name="Xia X."/>
            <person name="Xu B."/>
            <person name="Luo M."/>
            <person name="Wang G."/>
        </authorList>
    </citation>
    <scope>NUCLEOTIDE SEQUENCE [LARGE SCALE GENOMIC DNA]</scope>
    <source>
        <strain evidence="6 7">JL14</strain>
    </source>
</reference>
<feature type="domain" description="Fimbrial-type adhesion" evidence="4">
    <location>
        <begin position="95"/>
        <end position="240"/>
    </location>
</feature>
<dbReference type="InterPro" id="IPR054160">
    <property type="entry name" value="MrkD_recept-bd"/>
</dbReference>
<dbReference type="Gene3D" id="2.60.40.1090">
    <property type="entry name" value="Fimbrial-type adhesion domain"/>
    <property type="match status" value="1"/>
</dbReference>
<dbReference type="SUPFAM" id="SSF49401">
    <property type="entry name" value="Bacterial adhesins"/>
    <property type="match status" value="1"/>
</dbReference>
<accession>A0A0E3BBV1</accession>
<dbReference type="Pfam" id="PF22003">
    <property type="entry name" value="MrkDrd"/>
    <property type="match status" value="1"/>
</dbReference>
<dbReference type="Pfam" id="PF00419">
    <property type="entry name" value="Fimbrial"/>
    <property type="match status" value="1"/>
</dbReference>
<dbReference type="GO" id="GO:0009289">
    <property type="term" value="C:pilus"/>
    <property type="evidence" value="ECO:0007669"/>
    <property type="project" value="UniProtKB-SubCell"/>
</dbReference>
<dbReference type="InterPro" id="IPR008966">
    <property type="entry name" value="Adhesion_dom_sf"/>
</dbReference>
<dbReference type="Proteomes" id="UP000029567">
    <property type="component" value="Unassembled WGS sequence"/>
</dbReference>
<evidence type="ECO:0000256" key="1">
    <source>
        <dbReference type="ARBA" id="ARBA00004561"/>
    </source>
</evidence>
<dbReference type="InterPro" id="IPR050263">
    <property type="entry name" value="Bact_Fimbrial_Adh_Pro"/>
</dbReference>
<organism evidence="6 7">
    <name type="scientific">Comamonas thiooxydans</name>
    <dbReference type="NCBI Taxonomy" id="363952"/>
    <lineage>
        <taxon>Bacteria</taxon>
        <taxon>Pseudomonadati</taxon>
        <taxon>Pseudomonadota</taxon>
        <taxon>Betaproteobacteria</taxon>
        <taxon>Burkholderiales</taxon>
        <taxon>Comamonadaceae</taxon>
        <taxon>Comamonas</taxon>
    </lineage>
</organism>
<evidence type="ECO:0000259" key="4">
    <source>
        <dbReference type="Pfam" id="PF00419"/>
    </source>
</evidence>
<evidence type="ECO:0000256" key="3">
    <source>
        <dbReference type="ARBA" id="ARBA00023263"/>
    </source>
</evidence>
<dbReference type="AlphaFoldDB" id="A0A0E3BBV1"/>
<comment type="subcellular location">
    <subcellularLocation>
        <location evidence="1">Fimbrium</location>
    </subcellularLocation>
</comment>
<evidence type="ECO:0000259" key="5">
    <source>
        <dbReference type="Pfam" id="PF22003"/>
    </source>
</evidence>
<comment type="caution">
    <text evidence="6">The sequence shown here is derived from an EMBL/GenBank/DDBJ whole genome shotgun (WGS) entry which is preliminary data.</text>
</comment>
<gene>
    <name evidence="6" type="ORF">P245_17115</name>
</gene>
<protein>
    <submittedName>
        <fullName evidence="6">Uncharacterized protein</fullName>
    </submittedName>
</protein>
<dbReference type="GO" id="GO:0043709">
    <property type="term" value="P:cell adhesion involved in single-species biofilm formation"/>
    <property type="evidence" value="ECO:0007669"/>
    <property type="project" value="TreeGrafter"/>
</dbReference>
<name>A0A0E3BBV1_9BURK</name>
<keyword evidence="3" id="KW-0281">Fimbrium</keyword>
<dbReference type="PANTHER" id="PTHR33420:SF14">
    <property type="entry name" value="TYPE 1 FIMBRIN D-MANNOSE SPECIFIC ADHESIN"/>
    <property type="match status" value="1"/>
</dbReference>
<proteinExistence type="inferred from homology"/>
<evidence type="ECO:0000313" key="7">
    <source>
        <dbReference type="Proteomes" id="UP000029567"/>
    </source>
</evidence>
<dbReference type="EMBL" id="AWTN01000099">
    <property type="protein sequence ID" value="KGG89389.1"/>
    <property type="molecule type" value="Genomic_DNA"/>
</dbReference>
<dbReference type="InterPro" id="IPR000259">
    <property type="entry name" value="Adhesion_dom_fimbrial"/>
</dbReference>